<reference evidence="1" key="1">
    <citation type="journal article" date="2021" name="Proc. Natl. Acad. Sci. U.S.A.">
        <title>Three genomes in the algal genus Volvox reveal the fate of a haploid sex-determining region after a transition to homothallism.</title>
        <authorList>
            <person name="Yamamoto K."/>
            <person name="Hamaji T."/>
            <person name="Kawai-Toyooka H."/>
            <person name="Matsuzaki R."/>
            <person name="Takahashi F."/>
            <person name="Nishimura Y."/>
            <person name="Kawachi M."/>
            <person name="Noguchi H."/>
            <person name="Minakuchi Y."/>
            <person name="Umen J.G."/>
            <person name="Toyoda A."/>
            <person name="Nozaki H."/>
        </authorList>
    </citation>
    <scope>NUCLEOTIDE SEQUENCE</scope>
    <source>
        <strain evidence="1">NIES-3785</strain>
    </source>
</reference>
<dbReference type="EMBL" id="BNCQ01000012">
    <property type="protein sequence ID" value="GIM02639.1"/>
    <property type="molecule type" value="Genomic_DNA"/>
</dbReference>
<dbReference type="Proteomes" id="UP000722791">
    <property type="component" value="Unassembled WGS sequence"/>
</dbReference>
<evidence type="ECO:0000313" key="2">
    <source>
        <dbReference type="Proteomes" id="UP000722791"/>
    </source>
</evidence>
<proteinExistence type="predicted"/>
<gene>
    <name evidence="1" type="ORF">Vretimale_7425</name>
</gene>
<protein>
    <submittedName>
        <fullName evidence="1">Uncharacterized protein</fullName>
    </submittedName>
</protein>
<name>A0A8J4G997_9CHLO</name>
<evidence type="ECO:0000313" key="1">
    <source>
        <dbReference type="EMBL" id="GIM02639.1"/>
    </source>
</evidence>
<dbReference type="AlphaFoldDB" id="A0A8J4G997"/>
<feature type="non-terminal residue" evidence="1">
    <location>
        <position position="1"/>
    </location>
</feature>
<organism evidence="1 2">
    <name type="scientific">Volvox reticuliferus</name>
    <dbReference type="NCBI Taxonomy" id="1737510"/>
    <lineage>
        <taxon>Eukaryota</taxon>
        <taxon>Viridiplantae</taxon>
        <taxon>Chlorophyta</taxon>
        <taxon>core chlorophytes</taxon>
        <taxon>Chlorophyceae</taxon>
        <taxon>CS clade</taxon>
        <taxon>Chlamydomonadales</taxon>
        <taxon>Volvocaceae</taxon>
        <taxon>Volvox</taxon>
    </lineage>
</organism>
<sequence>PPCPPATGLVDPVYGSLYETLLQQAMYDRGSAATDADASAIGAAIPPLPDLATFVATLQSRGAIPDDAGSLLSASASFRPPSITQEAWSAVVLSAVRRAGLMRTLASNHRPTVSFQGPAAVVLPEDRYGATFLAASRQCCDGTVTALTLECRHGTALSNDEGRRAAAAAVMEAICEMLQML</sequence>
<accession>A0A8J4G997</accession>
<comment type="caution">
    <text evidence="1">The sequence shown here is derived from an EMBL/GenBank/DDBJ whole genome shotgun (WGS) entry which is preliminary data.</text>
</comment>